<evidence type="ECO:0000259" key="4">
    <source>
        <dbReference type="Pfam" id="PF13349"/>
    </source>
</evidence>
<evidence type="ECO:0000256" key="3">
    <source>
        <dbReference type="SAM" id="Phobius"/>
    </source>
</evidence>
<gene>
    <name evidence="5" type="ORF">CK503_07985</name>
</gene>
<comment type="caution">
    <text evidence="5">The sequence shown here is derived from an EMBL/GenBank/DDBJ whole genome shotgun (WGS) entry which is preliminary data.</text>
</comment>
<organism evidence="5 6">
    <name type="scientific">Fodinibius salipaludis</name>
    <dbReference type="NCBI Taxonomy" id="2032627"/>
    <lineage>
        <taxon>Bacteria</taxon>
        <taxon>Pseudomonadati</taxon>
        <taxon>Balneolota</taxon>
        <taxon>Balneolia</taxon>
        <taxon>Balneolales</taxon>
        <taxon>Balneolaceae</taxon>
        <taxon>Fodinibius</taxon>
    </lineage>
</organism>
<dbReference type="EMBL" id="NSKE01000005">
    <property type="protein sequence ID" value="PAU94143.1"/>
    <property type="molecule type" value="Genomic_DNA"/>
</dbReference>
<dbReference type="AlphaFoldDB" id="A0A2A2GBA8"/>
<keyword evidence="6" id="KW-1185">Reference proteome</keyword>
<name>A0A2A2GBA8_9BACT</name>
<dbReference type="PANTHER" id="PTHR34094:SF1">
    <property type="entry name" value="PROTEIN FAM185A"/>
    <property type="match status" value="1"/>
</dbReference>
<feature type="region of interest" description="Disordered" evidence="2">
    <location>
        <begin position="33"/>
        <end position="56"/>
    </location>
</feature>
<feature type="domain" description="DUF4097" evidence="4">
    <location>
        <begin position="210"/>
        <end position="431"/>
    </location>
</feature>
<dbReference type="OrthoDB" id="1523429at2"/>
<evidence type="ECO:0000256" key="1">
    <source>
        <dbReference type="SAM" id="Coils"/>
    </source>
</evidence>
<evidence type="ECO:0000313" key="6">
    <source>
        <dbReference type="Proteomes" id="UP000218831"/>
    </source>
</evidence>
<dbReference type="Proteomes" id="UP000218831">
    <property type="component" value="Unassembled WGS sequence"/>
</dbReference>
<keyword evidence="3" id="KW-0472">Membrane</keyword>
<protein>
    <recommendedName>
        <fullName evidence="4">DUF4097 domain-containing protein</fullName>
    </recommendedName>
</protein>
<dbReference type="InterPro" id="IPR025164">
    <property type="entry name" value="Toastrack_DUF4097"/>
</dbReference>
<keyword evidence="3" id="KW-1133">Transmembrane helix</keyword>
<evidence type="ECO:0000256" key="2">
    <source>
        <dbReference type="SAM" id="MobiDB-lite"/>
    </source>
</evidence>
<reference evidence="5 6" key="1">
    <citation type="submission" date="2017-08" db="EMBL/GenBank/DDBJ databases">
        <title>Aliifodinibius alkalisoli sp. nov., isolated from saline alkaline soil.</title>
        <authorList>
            <person name="Liu D."/>
            <person name="Zhang G."/>
        </authorList>
    </citation>
    <scope>NUCLEOTIDE SEQUENCE [LARGE SCALE GENOMIC DNA]</scope>
    <source>
        <strain evidence="5 6">WN023</strain>
    </source>
</reference>
<sequence>MIKRNISWEIVLAGITFIGIAVYLLSNTPNSDSSSEATEWQSEGSPPSAPTPPSLPNSIVIDLQNLESLKNLEKLRNIDDLKNLQQLEFEIKNLDKLIQQHAQKDFHEESLQVGLQQLERELQKVNQNDFNVKLQDQKLYINRKYDVDESQWTEVSPGVFVYQDSFSADDFESLDFSVGFGNLNIVGNGSSNSEITLRVTGDIDDPAVIARELNIQKNLANADAKFEVTSANGSSISEKINLEATLSLPKHLALTANTSGGHITANQLKNSQKLTTSGGHITVSDLEGTTNAQTSGGHITANRVFGDIAMSTGGGHIKIQETGGNLEVKTGGGHIDIQDAEGSISAKTSGGNISSTIKSAHDQLRFTTSAGNISLSLPKDFAADLDISGTSVNLDDVFSFDGTKNRGSITGTLNGGGLPIVINCGYGNVNINAND</sequence>
<feature type="coiled-coil region" evidence="1">
    <location>
        <begin position="84"/>
        <end position="135"/>
    </location>
</feature>
<feature type="transmembrane region" description="Helical" evidence="3">
    <location>
        <begin position="7"/>
        <end position="25"/>
    </location>
</feature>
<dbReference type="Pfam" id="PF13349">
    <property type="entry name" value="DUF4097"/>
    <property type="match status" value="1"/>
</dbReference>
<evidence type="ECO:0000313" key="5">
    <source>
        <dbReference type="EMBL" id="PAU94143.1"/>
    </source>
</evidence>
<dbReference type="PANTHER" id="PTHR34094">
    <property type="match status" value="1"/>
</dbReference>
<accession>A0A2A2GBA8</accession>
<proteinExistence type="predicted"/>
<dbReference type="RefSeq" id="WP_095606274.1">
    <property type="nucleotide sequence ID" value="NZ_NSKE01000005.1"/>
</dbReference>
<keyword evidence="1" id="KW-0175">Coiled coil</keyword>
<keyword evidence="3" id="KW-0812">Transmembrane</keyword>